<proteinExistence type="predicted"/>
<evidence type="ECO:0000256" key="1">
    <source>
        <dbReference type="SAM" id="MobiDB-lite"/>
    </source>
</evidence>
<evidence type="ECO:0000313" key="2">
    <source>
        <dbReference type="EMBL" id="ELK01039.1"/>
    </source>
</evidence>
<dbReference type="EMBL" id="KB031153">
    <property type="protein sequence ID" value="ELK01039.1"/>
    <property type="molecule type" value="Genomic_DNA"/>
</dbReference>
<organism evidence="2 3">
    <name type="scientific">Pteropus alecto</name>
    <name type="common">Black flying fox</name>
    <dbReference type="NCBI Taxonomy" id="9402"/>
    <lineage>
        <taxon>Eukaryota</taxon>
        <taxon>Metazoa</taxon>
        <taxon>Chordata</taxon>
        <taxon>Craniata</taxon>
        <taxon>Vertebrata</taxon>
        <taxon>Euteleostomi</taxon>
        <taxon>Mammalia</taxon>
        <taxon>Eutheria</taxon>
        <taxon>Laurasiatheria</taxon>
        <taxon>Chiroptera</taxon>
        <taxon>Yinpterochiroptera</taxon>
        <taxon>Pteropodoidea</taxon>
        <taxon>Pteropodidae</taxon>
        <taxon>Pteropodinae</taxon>
        <taxon>Pteropus</taxon>
    </lineage>
</organism>
<gene>
    <name evidence="2" type="ORF">PAL_GLEAN10020634</name>
</gene>
<keyword evidence="3" id="KW-1185">Reference proteome</keyword>
<accession>L5JNP9</accession>
<dbReference type="AlphaFoldDB" id="L5JNP9"/>
<evidence type="ECO:0000313" key="3">
    <source>
        <dbReference type="Proteomes" id="UP000010552"/>
    </source>
</evidence>
<protein>
    <submittedName>
        <fullName evidence="2">Uncharacterized protein</fullName>
    </submittedName>
</protein>
<reference evidence="3" key="1">
    <citation type="journal article" date="2013" name="Science">
        <title>Comparative analysis of bat genomes provides insight into the evolution of flight and immunity.</title>
        <authorList>
            <person name="Zhang G."/>
            <person name="Cowled C."/>
            <person name="Shi Z."/>
            <person name="Huang Z."/>
            <person name="Bishop-Lilly K.A."/>
            <person name="Fang X."/>
            <person name="Wynne J.W."/>
            <person name="Xiong Z."/>
            <person name="Baker M.L."/>
            <person name="Zhao W."/>
            <person name="Tachedjian M."/>
            <person name="Zhu Y."/>
            <person name="Zhou P."/>
            <person name="Jiang X."/>
            <person name="Ng J."/>
            <person name="Yang L."/>
            <person name="Wu L."/>
            <person name="Xiao J."/>
            <person name="Feng Y."/>
            <person name="Chen Y."/>
            <person name="Sun X."/>
            <person name="Zhang Y."/>
            <person name="Marsh G.A."/>
            <person name="Crameri G."/>
            <person name="Broder C.C."/>
            <person name="Frey K.G."/>
            <person name="Wang L.F."/>
            <person name="Wang J."/>
        </authorList>
    </citation>
    <scope>NUCLEOTIDE SEQUENCE [LARGE SCALE GENOMIC DNA]</scope>
</reference>
<name>L5JNP9_PTEAL</name>
<dbReference type="InParanoid" id="L5JNP9"/>
<feature type="region of interest" description="Disordered" evidence="1">
    <location>
        <begin position="1"/>
        <end position="54"/>
    </location>
</feature>
<sequence length="168" mass="17992">MRSRSVTRSRPSCVSGRRLRSGVLQLQVGGPDPPQRGRPGESAGGEGRSRRAGEAAGVWSRGCGRLLSAAGAPGSRCCGRRSDVRGRNRAFRRPRGGCFADEGCAALGEGECPAVAATAAGSARERLLRRLRTLWAARTAEDRGYRRRKRGLQQAHRGCSLTRPQPAE</sequence>
<dbReference type="Proteomes" id="UP000010552">
    <property type="component" value="Unassembled WGS sequence"/>
</dbReference>
<feature type="region of interest" description="Disordered" evidence="1">
    <location>
        <begin position="143"/>
        <end position="168"/>
    </location>
</feature>